<name>A0A7Z1SDE7_STAHA</name>
<keyword evidence="1" id="KW-0812">Transmembrane</keyword>
<organism evidence="2 3">
    <name type="scientific">Staphylococcus haemolyticus</name>
    <dbReference type="NCBI Taxonomy" id="1283"/>
    <lineage>
        <taxon>Bacteria</taxon>
        <taxon>Bacillati</taxon>
        <taxon>Bacillota</taxon>
        <taxon>Bacilli</taxon>
        <taxon>Bacillales</taxon>
        <taxon>Staphylococcaceae</taxon>
        <taxon>Staphylococcus</taxon>
    </lineage>
</organism>
<proteinExistence type="predicted"/>
<dbReference type="Proteomes" id="UP000238153">
    <property type="component" value="Unassembled WGS sequence"/>
</dbReference>
<keyword evidence="1" id="KW-0472">Membrane</keyword>
<sequence length="59" mass="6857">MIFNFATEPPLILLGIMILLNVPIEQLTIVFVVMSFIAVMFKKEKQLVFKIYNKINDLL</sequence>
<feature type="transmembrane region" description="Helical" evidence="1">
    <location>
        <begin position="12"/>
        <end position="41"/>
    </location>
</feature>
<accession>A0A7Z1SDE7</accession>
<evidence type="ECO:0000313" key="2">
    <source>
        <dbReference type="EMBL" id="PPJ75974.1"/>
    </source>
</evidence>
<dbReference type="EMBL" id="PGWX01000241">
    <property type="protein sequence ID" value="PPJ75974.1"/>
    <property type="molecule type" value="Genomic_DNA"/>
</dbReference>
<evidence type="ECO:0000256" key="1">
    <source>
        <dbReference type="SAM" id="Phobius"/>
    </source>
</evidence>
<keyword evidence="1" id="KW-1133">Transmembrane helix</keyword>
<dbReference type="AlphaFoldDB" id="A0A7Z1SDE7"/>
<protein>
    <submittedName>
        <fullName evidence="2">Uncharacterized protein</fullName>
    </submittedName>
</protein>
<reference evidence="2 3" key="1">
    <citation type="submission" date="2017-11" db="EMBL/GenBank/DDBJ databases">
        <authorList>
            <person name="Founou R.C."/>
            <person name="Founou L."/>
            <person name="Allam M."/>
            <person name="Ismail A."/>
            <person name="Essack S.Y."/>
        </authorList>
    </citation>
    <scope>NUCLEOTIDE SEQUENCE [LARGE SCALE GENOMIC DNA]</scope>
    <source>
        <strain evidence="2 3">G811N2B1</strain>
    </source>
</reference>
<gene>
    <name evidence="2" type="ORF">CV019_05020</name>
</gene>
<evidence type="ECO:0000313" key="3">
    <source>
        <dbReference type="Proteomes" id="UP000238153"/>
    </source>
</evidence>
<comment type="caution">
    <text evidence="2">The sequence shown here is derived from an EMBL/GenBank/DDBJ whole genome shotgun (WGS) entry which is preliminary data.</text>
</comment>